<dbReference type="Gene3D" id="3.40.50.1820">
    <property type="entry name" value="alpha/beta hydrolase"/>
    <property type="match status" value="1"/>
</dbReference>
<dbReference type="SUPFAM" id="SSF140459">
    <property type="entry name" value="PE/PPE dimer-like"/>
    <property type="match status" value="1"/>
</dbReference>
<sequence length="546" mass="56480">MSFVFAQPSALAAAGNELAGIGSAIEDAAALAVAPTTTVLSAAADEVSAAIAGFFGTYGQEFQLVNARLATLYDGIVQRLNATLDYYANAEALNTAALVRSITAGLGTPTVGAPTNITAAIIMGGTGTPIPGSTYLNAMNSLFVQPISPGAIVQALFTPEELYPITGVRSLPLATSVAEGLQILNTAVGEQLAAGNNVTVFGYSQSAIISSLLMDHYISLGPNMPDPSRLSFILTGNEMNPNGGILARIPGLNITSLGLPFYGATPDGPYPTTTYTLEYDGFADFPRYPLNFLSDLNAVFGILTVHTTYAQLTPAQVQSAILLPTQGPTVNEYYIIPHPDLPLLDPVRAIPVIGEPIAALLQPNLKVIVNLGYGDPNYGYSTSPANVPTPFGLFPEVPPDVIANALVAGTQQGINDFLAVTPTALTSAPVINPPAFPPLIQQYVPAPPPVVPATPVNIANTLASVVSTGYSVLLPTADLGTAFLTTMPAYDATLFFSQLAQGNLRDAIELPLAATAGLAALGGMIEFIAVVEAAAEIVQDLQSLGL</sequence>
<evidence type="ECO:0000313" key="3">
    <source>
        <dbReference type="EMBL" id="OBK14154.1"/>
    </source>
</evidence>
<evidence type="ECO:0000313" key="4">
    <source>
        <dbReference type="Proteomes" id="UP000093629"/>
    </source>
</evidence>
<feature type="domain" description="PE" evidence="1">
    <location>
        <begin position="4"/>
        <end position="94"/>
    </location>
</feature>
<organism evidence="3 4">
    <name type="scientific">Mycobacterium asiaticum</name>
    <dbReference type="NCBI Taxonomy" id="1790"/>
    <lineage>
        <taxon>Bacteria</taxon>
        <taxon>Bacillati</taxon>
        <taxon>Actinomycetota</taxon>
        <taxon>Actinomycetes</taxon>
        <taxon>Mycobacteriales</taxon>
        <taxon>Mycobacteriaceae</taxon>
        <taxon>Mycobacterium</taxon>
    </lineage>
</organism>
<dbReference type="InterPro" id="IPR029058">
    <property type="entry name" value="AB_hydrolase_fold"/>
</dbReference>
<name>A0A1A3MZC2_MYCAS</name>
<evidence type="ECO:0000259" key="1">
    <source>
        <dbReference type="Pfam" id="PF00934"/>
    </source>
</evidence>
<keyword evidence="4" id="KW-1185">Reference proteome</keyword>
<feature type="domain" description="PE-PPE" evidence="2">
    <location>
        <begin position="149"/>
        <end position="373"/>
    </location>
</feature>
<dbReference type="Pfam" id="PF00934">
    <property type="entry name" value="PE"/>
    <property type="match status" value="1"/>
</dbReference>
<dbReference type="Gene3D" id="1.10.287.850">
    <property type="entry name" value="HP0062-like domain"/>
    <property type="match status" value="1"/>
</dbReference>
<dbReference type="InterPro" id="IPR000084">
    <property type="entry name" value="PE-PGRS_N"/>
</dbReference>
<dbReference type="Pfam" id="PF08237">
    <property type="entry name" value="PE-PPE"/>
    <property type="match status" value="1"/>
</dbReference>
<gene>
    <name evidence="3" type="ORF">A5636_00830</name>
</gene>
<accession>A0A1A3MZC2</accession>
<dbReference type="OrthoDB" id="4568361at2"/>
<dbReference type="InterPro" id="IPR013228">
    <property type="entry name" value="PE-PPE_C"/>
</dbReference>
<comment type="caution">
    <text evidence="3">The sequence shown here is derived from an EMBL/GenBank/DDBJ whole genome shotgun (WGS) entry which is preliminary data.</text>
</comment>
<dbReference type="InterPro" id="IPR038332">
    <property type="entry name" value="PPE_sf"/>
</dbReference>
<proteinExistence type="predicted"/>
<dbReference type="AlphaFoldDB" id="A0A1A3MZC2"/>
<dbReference type="EMBL" id="LZLQ01000100">
    <property type="protein sequence ID" value="OBK14154.1"/>
    <property type="molecule type" value="Genomic_DNA"/>
</dbReference>
<dbReference type="RefSeq" id="WP_065159633.1">
    <property type="nucleotide sequence ID" value="NZ_LZLQ01000100.1"/>
</dbReference>
<dbReference type="Proteomes" id="UP000093629">
    <property type="component" value="Unassembled WGS sequence"/>
</dbReference>
<evidence type="ECO:0000259" key="2">
    <source>
        <dbReference type="Pfam" id="PF08237"/>
    </source>
</evidence>
<reference evidence="4" key="1">
    <citation type="submission" date="2016-06" db="EMBL/GenBank/DDBJ databases">
        <authorList>
            <person name="Sutton G."/>
            <person name="Brinkac L."/>
            <person name="Sanka R."/>
            <person name="Adams M."/>
            <person name="Lau E."/>
            <person name="Garcia-Basteiro A."/>
            <person name="Lopez-Varela E."/>
            <person name="Palencia S."/>
        </authorList>
    </citation>
    <scope>NUCLEOTIDE SEQUENCE [LARGE SCALE GENOMIC DNA]</scope>
    <source>
        <strain evidence="4">1245139.5</strain>
    </source>
</reference>
<protein>
    <submittedName>
        <fullName evidence="3">PE family protein</fullName>
    </submittedName>
</protein>